<dbReference type="AlphaFoldDB" id="A0A846U580"/>
<sequence>MSEHPSVAEPTAQDFQAAQSSPEFQSLRSTHRKFVVPMTIFFLVWFLLYVLLSIYATDFMSTPVIGNVNLGIILGLLQFVTTFGITGLYVAFANKSLDPKAEQLREALEAGDYAAIHGGSNGAHSSKGA</sequence>
<accession>A0A846U580</accession>
<evidence type="ECO:0000313" key="3">
    <source>
        <dbReference type="Proteomes" id="UP000521379"/>
    </source>
</evidence>
<gene>
    <name evidence="2" type="ORF">GTW58_08170</name>
</gene>
<reference evidence="2 3" key="1">
    <citation type="submission" date="2020-02" db="EMBL/GenBank/DDBJ databases">
        <authorList>
            <person name="Sun Q."/>
        </authorList>
    </citation>
    <scope>NUCLEOTIDE SEQUENCE [LARGE SCALE GENOMIC DNA]</scope>
    <source>
        <strain evidence="2 3">YIM 13062</strain>
    </source>
</reference>
<dbReference type="Pfam" id="PF04341">
    <property type="entry name" value="DUF485"/>
    <property type="match status" value="1"/>
</dbReference>
<evidence type="ECO:0000256" key="1">
    <source>
        <dbReference type="SAM" id="Phobius"/>
    </source>
</evidence>
<comment type="caution">
    <text evidence="2">The sequence shown here is derived from an EMBL/GenBank/DDBJ whole genome shotgun (WGS) entry which is preliminary data.</text>
</comment>
<proteinExistence type="predicted"/>
<dbReference type="Proteomes" id="UP000521379">
    <property type="component" value="Unassembled WGS sequence"/>
</dbReference>
<dbReference type="InterPro" id="IPR007436">
    <property type="entry name" value="DUF485"/>
</dbReference>
<feature type="transmembrane region" description="Helical" evidence="1">
    <location>
        <begin position="68"/>
        <end position="92"/>
    </location>
</feature>
<feature type="transmembrane region" description="Helical" evidence="1">
    <location>
        <begin position="34"/>
        <end position="56"/>
    </location>
</feature>
<keyword evidence="3" id="KW-1185">Reference proteome</keyword>
<name>A0A846U580_9MICC</name>
<dbReference type="PANTHER" id="PTHR38441:SF1">
    <property type="entry name" value="MEMBRANE PROTEIN"/>
    <property type="match status" value="1"/>
</dbReference>
<dbReference type="EMBL" id="JAAVUN010000014">
    <property type="protein sequence ID" value="NKE09911.1"/>
    <property type="molecule type" value="Genomic_DNA"/>
</dbReference>
<evidence type="ECO:0000313" key="2">
    <source>
        <dbReference type="EMBL" id="NKE09911.1"/>
    </source>
</evidence>
<organism evidence="2 3">
    <name type="scientific">Kocuria subflava</name>
    <dbReference type="NCBI Taxonomy" id="1736139"/>
    <lineage>
        <taxon>Bacteria</taxon>
        <taxon>Bacillati</taxon>
        <taxon>Actinomycetota</taxon>
        <taxon>Actinomycetes</taxon>
        <taxon>Micrococcales</taxon>
        <taxon>Micrococcaceae</taxon>
        <taxon>Kocuria</taxon>
    </lineage>
</organism>
<keyword evidence="1" id="KW-1133">Transmembrane helix</keyword>
<dbReference type="PANTHER" id="PTHR38441">
    <property type="entry name" value="INTEGRAL MEMBRANE PROTEIN-RELATED"/>
    <property type="match status" value="1"/>
</dbReference>
<keyword evidence="1" id="KW-0812">Transmembrane</keyword>
<protein>
    <submittedName>
        <fullName evidence="2">DUF485 domain-containing protein</fullName>
    </submittedName>
</protein>
<keyword evidence="1" id="KW-0472">Membrane</keyword>